<feature type="compositionally biased region" description="Basic and acidic residues" evidence="3">
    <location>
        <begin position="216"/>
        <end position="233"/>
    </location>
</feature>
<evidence type="ECO:0000313" key="6">
    <source>
        <dbReference type="Proteomes" id="UP001046870"/>
    </source>
</evidence>
<evidence type="ECO:0000256" key="1">
    <source>
        <dbReference type="ARBA" id="ARBA00022614"/>
    </source>
</evidence>
<name>A0A9D3TAD5_MEGAT</name>
<feature type="region of interest" description="Disordered" evidence="3">
    <location>
        <begin position="127"/>
        <end position="254"/>
    </location>
</feature>
<accession>A0A9D3TAD5</accession>
<comment type="caution">
    <text evidence="5">The sequence shown here is derived from an EMBL/GenBank/DDBJ whole genome shotgun (WGS) entry which is preliminary data.</text>
</comment>
<dbReference type="PANTHER" id="PTHR13318">
    <property type="entry name" value="PARTNER OF PAIRED, ISOFORM B-RELATED"/>
    <property type="match status" value="1"/>
</dbReference>
<dbReference type="Pfam" id="PF12937">
    <property type="entry name" value="F-box-like"/>
    <property type="match status" value="1"/>
</dbReference>
<feature type="compositionally biased region" description="Polar residues" evidence="3">
    <location>
        <begin position="293"/>
        <end position="306"/>
    </location>
</feature>
<dbReference type="InterPro" id="IPR001810">
    <property type="entry name" value="F-box_dom"/>
</dbReference>
<feature type="domain" description="F-box" evidence="4">
    <location>
        <begin position="329"/>
        <end position="375"/>
    </location>
</feature>
<dbReference type="EMBL" id="JAFDVH010000004">
    <property type="protein sequence ID" value="KAG7481125.1"/>
    <property type="molecule type" value="Genomic_DNA"/>
</dbReference>
<protein>
    <recommendedName>
        <fullName evidence="4">F-box domain-containing protein</fullName>
    </recommendedName>
</protein>
<dbReference type="Pfam" id="PF13516">
    <property type="entry name" value="LRR_6"/>
    <property type="match status" value="1"/>
</dbReference>
<dbReference type="SUPFAM" id="SSF52047">
    <property type="entry name" value="RNI-like"/>
    <property type="match status" value="1"/>
</dbReference>
<feature type="compositionally biased region" description="Basic residues" evidence="3">
    <location>
        <begin position="234"/>
        <end position="243"/>
    </location>
</feature>
<dbReference type="SMART" id="SM00367">
    <property type="entry name" value="LRR_CC"/>
    <property type="match status" value="6"/>
</dbReference>
<dbReference type="Pfam" id="PF25372">
    <property type="entry name" value="DUF7885"/>
    <property type="match status" value="1"/>
</dbReference>
<dbReference type="GO" id="GO:0019005">
    <property type="term" value="C:SCF ubiquitin ligase complex"/>
    <property type="evidence" value="ECO:0007669"/>
    <property type="project" value="TreeGrafter"/>
</dbReference>
<dbReference type="SUPFAM" id="SSF81383">
    <property type="entry name" value="F-box domain"/>
    <property type="match status" value="1"/>
</dbReference>
<sequence length="740" mass="81165">MALEQTAVLLGSTPGSGRSLTTTATCPRTADQETFRAKGLKIQSSAETRGAPQGEFTESAVPTVPQKLDGKALLAGPVGLSDRAVSLRQAHCEAQLDVCLLEDSCVPEHQKLRHVLAWAESFIRTGTASGHGQPMGNTKGQHGRTVTATDNSHVTPTSCGEVPQPTGQVTQFSQPHHSPRPRPYLKAPLQPHPSTAERVTESMTQGGTEDLPELPVRQKRERRDTETGSDPKGRKAAGVRPRRTASLTAGQPRRKRFWETSSILWSSYPQGALLPRSKPPGQAVKGGPCRPSVTDTPQRENLTGSESRLLKTSDHPETQQKHAIGHIVPAPWLSLPDELWIYILKLLAPSDLSHVAQTCRRLCRLANDRTLWVVVRIENSTCLNDDWLSSIGRRGPHSITLYRCTDGSVTQEGLAELFAQCSSSLKEVRIMSCSGPGLHGDRLLVPCSQHCTHLTDVDVSWTGATDTGITAIASTSTRLQSVAVNGCQMVTDRALNILTKRHGKSLHRLEVFGCQNLSSACLSVMATNCPNLRVLNIGKLPKVTERCLTHIISTFKQLMLLNLAGLPMVRDGTVHQIVRQCPDLQNLTLSCCPHVTDISLREISTYAPSIRYLDVSGCQSVTDSGVRAIAMACLHLQYIDLSSTRTSNKGVCLLASYCYRHLHTVKLSFCYICQDALRKLCRHCKGLRLLHLYGACDFHNVQEFRQINHNLEAKCDLNCTPEQQSCRPGGVLKPRCDHRQ</sequence>
<dbReference type="InterPro" id="IPR001611">
    <property type="entry name" value="Leu-rich_rpt"/>
</dbReference>
<evidence type="ECO:0000259" key="4">
    <source>
        <dbReference type="PROSITE" id="PS50181"/>
    </source>
</evidence>
<dbReference type="SMART" id="SM00256">
    <property type="entry name" value="FBOX"/>
    <property type="match status" value="1"/>
</dbReference>
<gene>
    <name evidence="5" type="ORF">MATL_G00063500</name>
</gene>
<dbReference type="OrthoDB" id="10257471at2759"/>
<organism evidence="5 6">
    <name type="scientific">Megalops atlanticus</name>
    <name type="common">Tarpon</name>
    <name type="synonym">Clupea gigantea</name>
    <dbReference type="NCBI Taxonomy" id="7932"/>
    <lineage>
        <taxon>Eukaryota</taxon>
        <taxon>Metazoa</taxon>
        <taxon>Chordata</taxon>
        <taxon>Craniata</taxon>
        <taxon>Vertebrata</taxon>
        <taxon>Euteleostomi</taxon>
        <taxon>Actinopterygii</taxon>
        <taxon>Neopterygii</taxon>
        <taxon>Teleostei</taxon>
        <taxon>Elopiformes</taxon>
        <taxon>Megalopidae</taxon>
        <taxon>Megalops</taxon>
    </lineage>
</organism>
<keyword evidence="2" id="KW-0833">Ubl conjugation pathway</keyword>
<dbReference type="InterPro" id="IPR057207">
    <property type="entry name" value="FBXL15_LRR"/>
</dbReference>
<dbReference type="AlphaFoldDB" id="A0A9D3TAD5"/>
<proteinExistence type="predicted"/>
<dbReference type="Gene3D" id="3.80.10.10">
    <property type="entry name" value="Ribonuclease Inhibitor"/>
    <property type="match status" value="2"/>
</dbReference>
<dbReference type="GO" id="GO:0031146">
    <property type="term" value="P:SCF-dependent proteasomal ubiquitin-dependent protein catabolic process"/>
    <property type="evidence" value="ECO:0007669"/>
    <property type="project" value="TreeGrafter"/>
</dbReference>
<keyword evidence="6" id="KW-1185">Reference proteome</keyword>
<evidence type="ECO:0000256" key="3">
    <source>
        <dbReference type="SAM" id="MobiDB-lite"/>
    </source>
</evidence>
<evidence type="ECO:0000313" key="5">
    <source>
        <dbReference type="EMBL" id="KAG7481125.1"/>
    </source>
</evidence>
<evidence type="ECO:0000256" key="2">
    <source>
        <dbReference type="ARBA" id="ARBA00022786"/>
    </source>
</evidence>
<feature type="compositionally biased region" description="Polar residues" evidence="3">
    <location>
        <begin position="127"/>
        <end position="158"/>
    </location>
</feature>
<feature type="compositionally biased region" description="Basic and acidic residues" evidence="3">
    <location>
        <begin position="308"/>
        <end position="320"/>
    </location>
</feature>
<reference evidence="5" key="1">
    <citation type="submission" date="2021-01" db="EMBL/GenBank/DDBJ databases">
        <authorList>
            <person name="Zahm M."/>
            <person name="Roques C."/>
            <person name="Cabau C."/>
            <person name="Klopp C."/>
            <person name="Donnadieu C."/>
            <person name="Jouanno E."/>
            <person name="Lampietro C."/>
            <person name="Louis A."/>
            <person name="Herpin A."/>
            <person name="Echchiki A."/>
            <person name="Berthelot C."/>
            <person name="Parey E."/>
            <person name="Roest-Crollius H."/>
            <person name="Braasch I."/>
            <person name="Postlethwait J."/>
            <person name="Bobe J."/>
            <person name="Montfort J."/>
            <person name="Bouchez O."/>
            <person name="Begum T."/>
            <person name="Mejri S."/>
            <person name="Adams A."/>
            <person name="Chen W.-J."/>
            <person name="Guiguen Y."/>
        </authorList>
    </citation>
    <scope>NUCLEOTIDE SEQUENCE</scope>
    <source>
        <strain evidence="5">YG-15Mar2019-1</strain>
        <tissue evidence="5">Brain</tissue>
    </source>
</reference>
<feature type="region of interest" description="Disordered" evidence="3">
    <location>
        <begin position="270"/>
        <end position="321"/>
    </location>
</feature>
<keyword evidence="1" id="KW-0433">Leucine-rich repeat</keyword>
<dbReference type="InterPro" id="IPR032675">
    <property type="entry name" value="LRR_dom_sf"/>
</dbReference>
<dbReference type="InterPro" id="IPR036047">
    <property type="entry name" value="F-box-like_dom_sf"/>
</dbReference>
<feature type="compositionally biased region" description="Polar residues" evidence="3">
    <location>
        <begin position="165"/>
        <end position="176"/>
    </location>
</feature>
<dbReference type="CDD" id="cd22139">
    <property type="entry name" value="F-box_unchar"/>
    <property type="match status" value="1"/>
</dbReference>
<dbReference type="Proteomes" id="UP001046870">
    <property type="component" value="Chromosome 4"/>
</dbReference>
<dbReference type="InterPro" id="IPR006553">
    <property type="entry name" value="Leu-rich_rpt_Cys-con_subtyp"/>
</dbReference>
<dbReference type="PROSITE" id="PS50181">
    <property type="entry name" value="FBOX"/>
    <property type="match status" value="1"/>
</dbReference>